<feature type="signal peptide" evidence="4">
    <location>
        <begin position="1"/>
        <end position="26"/>
    </location>
</feature>
<dbReference type="PROSITE" id="PS51352">
    <property type="entry name" value="THIOREDOXIN_2"/>
    <property type="match status" value="1"/>
</dbReference>
<dbReference type="GO" id="GO:0017004">
    <property type="term" value="P:cytochrome complex assembly"/>
    <property type="evidence" value="ECO:0007669"/>
    <property type="project" value="UniProtKB-KW"/>
</dbReference>
<dbReference type="RefSeq" id="WP_277276326.1">
    <property type="nucleotide sequence ID" value="NZ_DPOP01000019.1"/>
</dbReference>
<dbReference type="PANTHER" id="PTHR42852">
    <property type="entry name" value="THIOL:DISULFIDE INTERCHANGE PROTEIN DSBE"/>
    <property type="match status" value="1"/>
</dbReference>
<keyword evidence="2" id="KW-0201">Cytochrome c-type biogenesis</keyword>
<gene>
    <name evidence="6" type="ORF">DEF21_18025</name>
    <name evidence="7" type="ORF">DHR80_01910</name>
</gene>
<dbReference type="PANTHER" id="PTHR42852:SF18">
    <property type="entry name" value="CHROMOSOME UNDETERMINED SCAFFOLD_47, WHOLE GENOME SHOTGUN SEQUENCE"/>
    <property type="match status" value="1"/>
</dbReference>
<keyword evidence="4" id="KW-0732">Signal</keyword>
<dbReference type="GO" id="GO:0030313">
    <property type="term" value="C:cell envelope"/>
    <property type="evidence" value="ECO:0007669"/>
    <property type="project" value="UniProtKB-SubCell"/>
</dbReference>
<dbReference type="EMBL" id="DOOG01000150">
    <property type="protein sequence ID" value="HBU99780.1"/>
    <property type="molecule type" value="Genomic_DNA"/>
</dbReference>
<dbReference type="SUPFAM" id="SSF52833">
    <property type="entry name" value="Thioredoxin-like"/>
    <property type="match status" value="1"/>
</dbReference>
<evidence type="ECO:0000256" key="4">
    <source>
        <dbReference type="SAM" id="SignalP"/>
    </source>
</evidence>
<sequence length="186" mass="20119">MKALLQFVKLGVIVAISGIYATPAFAEPQFPQELSKMTVPENGSALLENATFVDENGEVATLNSLKGKVVLVNLWATWCVPCVKEMPELDGLAAEMADKPMRILALSQDRGGADDVSKFFENNRIDHLEVLLDPRGATARTMGARGLPTSFVIDADGNLVGKLEGIAQWDAPEVVAYFNRLIDQAS</sequence>
<dbReference type="AlphaFoldDB" id="A0A358HX78"/>
<dbReference type="InterPro" id="IPR013766">
    <property type="entry name" value="Thioredoxin_domain"/>
</dbReference>
<dbReference type="Pfam" id="PF08534">
    <property type="entry name" value="Redoxin"/>
    <property type="match status" value="1"/>
</dbReference>
<dbReference type="Proteomes" id="UP000264179">
    <property type="component" value="Unassembled WGS sequence"/>
</dbReference>
<dbReference type="Gene3D" id="3.40.30.10">
    <property type="entry name" value="Glutaredoxin"/>
    <property type="match status" value="1"/>
</dbReference>
<evidence type="ECO:0000256" key="3">
    <source>
        <dbReference type="ARBA" id="ARBA00023284"/>
    </source>
</evidence>
<dbReference type="EMBL" id="DPOP01000019">
    <property type="protein sequence ID" value="HCW65967.1"/>
    <property type="molecule type" value="Genomic_DNA"/>
</dbReference>
<evidence type="ECO:0000256" key="2">
    <source>
        <dbReference type="ARBA" id="ARBA00022748"/>
    </source>
</evidence>
<keyword evidence="3" id="KW-0676">Redox-active center</keyword>
<dbReference type="CDD" id="cd02966">
    <property type="entry name" value="TlpA_like_family"/>
    <property type="match status" value="1"/>
</dbReference>
<reference evidence="8 9" key="1">
    <citation type="journal article" date="2018" name="Nat. Biotechnol.">
        <title>A standardized bacterial taxonomy based on genome phylogeny substantially revises the tree of life.</title>
        <authorList>
            <person name="Parks D.H."/>
            <person name="Chuvochina M."/>
            <person name="Waite D.W."/>
            <person name="Rinke C."/>
            <person name="Skarshewski A."/>
            <person name="Chaumeil P.A."/>
            <person name="Hugenholtz P."/>
        </authorList>
    </citation>
    <scope>NUCLEOTIDE SEQUENCE [LARGE SCALE GENOMIC DNA]</scope>
    <source>
        <strain evidence="6">UBA8707</strain>
        <strain evidence="7">UBA9881</strain>
    </source>
</reference>
<evidence type="ECO:0000313" key="6">
    <source>
        <dbReference type="EMBL" id="HBU99780.1"/>
    </source>
</evidence>
<dbReference type="InterPro" id="IPR050553">
    <property type="entry name" value="Thioredoxin_ResA/DsbE_sf"/>
</dbReference>
<evidence type="ECO:0000313" key="8">
    <source>
        <dbReference type="Proteomes" id="UP000264179"/>
    </source>
</evidence>
<feature type="chain" id="PRO_5033353601" evidence="4">
    <location>
        <begin position="27"/>
        <end position="186"/>
    </location>
</feature>
<organism evidence="6 9">
    <name type="scientific">Thalassospira lucentensis</name>
    <dbReference type="NCBI Taxonomy" id="168935"/>
    <lineage>
        <taxon>Bacteria</taxon>
        <taxon>Pseudomonadati</taxon>
        <taxon>Pseudomonadota</taxon>
        <taxon>Alphaproteobacteria</taxon>
        <taxon>Rhodospirillales</taxon>
        <taxon>Thalassospiraceae</taxon>
        <taxon>Thalassospira</taxon>
    </lineage>
</organism>
<comment type="subcellular location">
    <subcellularLocation>
        <location evidence="1">Cell envelope</location>
    </subcellularLocation>
</comment>
<evidence type="ECO:0000313" key="9">
    <source>
        <dbReference type="Proteomes" id="UP000264753"/>
    </source>
</evidence>
<proteinExistence type="predicted"/>
<evidence type="ECO:0000256" key="1">
    <source>
        <dbReference type="ARBA" id="ARBA00004196"/>
    </source>
</evidence>
<evidence type="ECO:0000259" key="5">
    <source>
        <dbReference type="PROSITE" id="PS51352"/>
    </source>
</evidence>
<dbReference type="PROSITE" id="PS00194">
    <property type="entry name" value="THIOREDOXIN_1"/>
    <property type="match status" value="1"/>
</dbReference>
<dbReference type="InterPro" id="IPR013740">
    <property type="entry name" value="Redoxin"/>
</dbReference>
<dbReference type="Proteomes" id="UP000264753">
    <property type="component" value="Unassembled WGS sequence"/>
</dbReference>
<comment type="caution">
    <text evidence="6">The sequence shown here is derived from an EMBL/GenBank/DDBJ whole genome shotgun (WGS) entry which is preliminary data.</text>
</comment>
<dbReference type="InterPro" id="IPR036249">
    <property type="entry name" value="Thioredoxin-like_sf"/>
</dbReference>
<feature type="domain" description="Thioredoxin" evidence="5">
    <location>
        <begin position="41"/>
        <end position="183"/>
    </location>
</feature>
<protein>
    <submittedName>
        <fullName evidence="6">TlpA family protein disulfide reductase</fullName>
    </submittedName>
</protein>
<dbReference type="InterPro" id="IPR017937">
    <property type="entry name" value="Thioredoxin_CS"/>
</dbReference>
<name>A0A358HX78_9PROT</name>
<evidence type="ECO:0000313" key="7">
    <source>
        <dbReference type="EMBL" id="HCW65967.1"/>
    </source>
</evidence>
<dbReference type="GO" id="GO:0015036">
    <property type="term" value="F:disulfide oxidoreductase activity"/>
    <property type="evidence" value="ECO:0007669"/>
    <property type="project" value="UniProtKB-ARBA"/>
</dbReference>
<accession>A0A358HX78</accession>